<keyword evidence="8" id="KW-1278">Translocase</keyword>
<keyword evidence="12 17" id="KW-0496">Mitochondrion</keyword>
<evidence type="ECO:0000256" key="2">
    <source>
        <dbReference type="ARBA" id="ARBA00005698"/>
    </source>
</evidence>
<keyword evidence="10 16" id="KW-1133">Transmembrane helix</keyword>
<sequence>MLLNTLLSLMFLINLLFLFMFHPLSMIFALIIQTLIIAITIFYLTQFPWFSYTLILIFLGGMLILFMYMSNIAANEMFKPNFKMLLLIPITALIIPMFMKTAKQNLNTESKMEENNQFINAMILKPFTAPIFPITLLMATYIILTLLVVVKITKMNQGPLRIF</sequence>
<dbReference type="InterPro" id="IPR050269">
    <property type="entry name" value="ComplexI_Subunit6"/>
</dbReference>
<feature type="transmembrane region" description="Helical" evidence="16">
    <location>
        <begin position="131"/>
        <end position="153"/>
    </location>
</feature>
<keyword evidence="6" id="KW-0679">Respiratory chain</keyword>
<evidence type="ECO:0000256" key="7">
    <source>
        <dbReference type="ARBA" id="ARBA00022692"/>
    </source>
</evidence>
<keyword evidence="13 16" id="KW-0472">Membrane</keyword>
<keyword evidence="5" id="KW-0813">Transport</keyword>
<evidence type="ECO:0000256" key="15">
    <source>
        <dbReference type="ARBA" id="ARBA00049551"/>
    </source>
</evidence>
<dbReference type="EMBL" id="MN061491">
    <property type="protein sequence ID" value="QGL53225.1"/>
    <property type="molecule type" value="Genomic_DNA"/>
</dbReference>
<dbReference type="RefSeq" id="YP_009716218.1">
    <property type="nucleotide sequence ID" value="NC_045306.1"/>
</dbReference>
<evidence type="ECO:0000256" key="13">
    <source>
        <dbReference type="ARBA" id="ARBA00023136"/>
    </source>
</evidence>
<dbReference type="GO" id="GO:0008137">
    <property type="term" value="F:NADH dehydrogenase (ubiquinone) activity"/>
    <property type="evidence" value="ECO:0007669"/>
    <property type="project" value="UniProtKB-EC"/>
</dbReference>
<evidence type="ECO:0000313" key="17">
    <source>
        <dbReference type="EMBL" id="QGL53225.1"/>
    </source>
</evidence>
<evidence type="ECO:0000256" key="11">
    <source>
        <dbReference type="ARBA" id="ARBA00023027"/>
    </source>
</evidence>
<evidence type="ECO:0000256" key="8">
    <source>
        <dbReference type="ARBA" id="ARBA00022967"/>
    </source>
</evidence>
<proteinExistence type="inferred from homology"/>
<dbReference type="CTD" id="4541"/>
<feature type="transmembrane region" description="Helical" evidence="16">
    <location>
        <begin position="49"/>
        <end position="69"/>
    </location>
</feature>
<evidence type="ECO:0000256" key="3">
    <source>
        <dbReference type="ARBA" id="ARBA00012944"/>
    </source>
</evidence>
<keyword evidence="7 16" id="KW-0812">Transmembrane</keyword>
<protein>
    <recommendedName>
        <fullName evidence="4">NADH-ubiquinone oxidoreductase chain 6</fullName>
        <ecNumber evidence="3">7.1.1.2</ecNumber>
    </recommendedName>
    <alternativeName>
        <fullName evidence="14">NADH dehydrogenase subunit 6</fullName>
    </alternativeName>
</protein>
<dbReference type="AlphaFoldDB" id="A0A649YDP4"/>
<keyword evidence="11" id="KW-0520">NAD</keyword>
<evidence type="ECO:0000256" key="4">
    <source>
        <dbReference type="ARBA" id="ARBA00021095"/>
    </source>
</evidence>
<evidence type="ECO:0000256" key="5">
    <source>
        <dbReference type="ARBA" id="ARBA00022448"/>
    </source>
</evidence>
<dbReference type="EC" id="7.1.1.2" evidence="3"/>
<comment type="subcellular location">
    <subcellularLocation>
        <location evidence="1">Mitochondrion membrane</location>
        <topology evidence="1">Multi-pass membrane protein</topology>
    </subcellularLocation>
</comment>
<feature type="transmembrane region" description="Helical" evidence="16">
    <location>
        <begin position="81"/>
        <end position="99"/>
    </location>
</feature>
<evidence type="ECO:0000256" key="16">
    <source>
        <dbReference type="SAM" id="Phobius"/>
    </source>
</evidence>
<dbReference type="PANTHER" id="PTHR11435">
    <property type="entry name" value="NADH UBIQUINONE OXIDOREDUCTASE SUBUNIT ND6"/>
    <property type="match status" value="1"/>
</dbReference>
<name>A0A649YDP4_9CRUS</name>
<comment type="similarity">
    <text evidence="2">Belongs to the complex I subunit 6 family.</text>
</comment>
<accession>A0A649YDP4</accession>
<organism evidence="17">
    <name type="scientific">Vulcanolepas fijiensis</name>
    <dbReference type="NCBI Taxonomy" id="2511776"/>
    <lineage>
        <taxon>Eukaryota</taxon>
        <taxon>Metazoa</taxon>
        <taxon>Ecdysozoa</taxon>
        <taxon>Arthropoda</taxon>
        <taxon>Crustacea</taxon>
        <taxon>Multicrustacea</taxon>
        <taxon>Cirripedia</taxon>
        <taxon>Thoracica</taxon>
        <taxon>Thoracicalcarea</taxon>
        <taxon>Scalpellomorpha</taxon>
        <taxon>Neolepadoidea</taxon>
        <taxon>Neolepadidae</taxon>
        <taxon>Vulcanolepas</taxon>
    </lineage>
</organism>
<keyword evidence="9" id="KW-0249">Electron transport</keyword>
<evidence type="ECO:0000256" key="12">
    <source>
        <dbReference type="ARBA" id="ARBA00023128"/>
    </source>
</evidence>
<dbReference type="GeneID" id="42896303"/>
<geneLocation type="mitochondrion" evidence="17"/>
<feature type="transmembrane region" description="Helical" evidence="16">
    <location>
        <begin position="12"/>
        <end position="43"/>
    </location>
</feature>
<reference evidence="17" key="1">
    <citation type="journal article" date="2019" name="Mitochondrial DNA Part B Resour">
        <title>Complete mitochondrial genome of the hydrothermal vent stalked barnacle Vulcanolepas fijiensis (Cirripedia, Scalpelliforms, Eolepadidae).</title>
        <authorList>
            <person name="Lee W.-K."/>
            <person name="Mi Kang H."/>
            <person name="Chan B.K.K."/>
            <person name="Ju S.-J."/>
            <person name="Kim S.-J."/>
        </authorList>
    </citation>
    <scope>NUCLEOTIDE SEQUENCE</scope>
</reference>
<evidence type="ECO:0000256" key="9">
    <source>
        <dbReference type="ARBA" id="ARBA00022982"/>
    </source>
</evidence>
<evidence type="ECO:0000256" key="14">
    <source>
        <dbReference type="ARBA" id="ARBA00031019"/>
    </source>
</evidence>
<dbReference type="PANTHER" id="PTHR11435:SF1">
    <property type="entry name" value="NADH-UBIQUINONE OXIDOREDUCTASE CHAIN 6"/>
    <property type="match status" value="1"/>
</dbReference>
<gene>
    <name evidence="17" type="primary">ND6</name>
</gene>
<comment type="catalytic activity">
    <reaction evidence="15">
        <text>a ubiquinone + NADH + 5 H(+)(in) = a ubiquinol + NAD(+) + 4 H(+)(out)</text>
        <dbReference type="Rhea" id="RHEA:29091"/>
        <dbReference type="Rhea" id="RHEA-COMP:9565"/>
        <dbReference type="Rhea" id="RHEA-COMP:9566"/>
        <dbReference type="ChEBI" id="CHEBI:15378"/>
        <dbReference type="ChEBI" id="CHEBI:16389"/>
        <dbReference type="ChEBI" id="CHEBI:17976"/>
        <dbReference type="ChEBI" id="CHEBI:57540"/>
        <dbReference type="ChEBI" id="CHEBI:57945"/>
        <dbReference type="EC" id="7.1.1.2"/>
    </reaction>
</comment>
<evidence type="ECO:0000256" key="1">
    <source>
        <dbReference type="ARBA" id="ARBA00004225"/>
    </source>
</evidence>
<dbReference type="GO" id="GO:0031966">
    <property type="term" value="C:mitochondrial membrane"/>
    <property type="evidence" value="ECO:0007669"/>
    <property type="project" value="UniProtKB-SubCell"/>
</dbReference>
<evidence type="ECO:0000256" key="10">
    <source>
        <dbReference type="ARBA" id="ARBA00022989"/>
    </source>
</evidence>
<evidence type="ECO:0000256" key="6">
    <source>
        <dbReference type="ARBA" id="ARBA00022660"/>
    </source>
</evidence>